<keyword evidence="2 5" id="KW-0689">Ribosomal protein</keyword>
<evidence type="ECO:0000256" key="1">
    <source>
        <dbReference type="ARBA" id="ARBA00008760"/>
    </source>
</evidence>
<dbReference type="Pfam" id="PF00830">
    <property type="entry name" value="Ribosomal_L28"/>
    <property type="match status" value="1"/>
</dbReference>
<accession>A0ABR5Q2N4</accession>
<dbReference type="HAMAP" id="MF_00373">
    <property type="entry name" value="Ribosomal_bL28"/>
    <property type="match status" value="1"/>
</dbReference>
<dbReference type="InterPro" id="IPR050096">
    <property type="entry name" value="Bacterial_rp_bL28"/>
</dbReference>
<keyword evidence="3 5" id="KW-0687">Ribonucleoprotein</keyword>
<evidence type="ECO:0000256" key="5">
    <source>
        <dbReference type="HAMAP-Rule" id="MF_00373"/>
    </source>
</evidence>
<keyword evidence="7" id="KW-1185">Reference proteome</keyword>
<dbReference type="Gene3D" id="2.30.170.40">
    <property type="entry name" value="Ribosomal protein L28/L24"/>
    <property type="match status" value="1"/>
</dbReference>
<name>A0ABR5Q2N4_9ACTN</name>
<dbReference type="PANTHER" id="PTHR39080:SF1">
    <property type="entry name" value="LARGE RIBOSOMAL SUBUNIT PROTEIN BL28A"/>
    <property type="match status" value="1"/>
</dbReference>
<comment type="caution">
    <text evidence="6">The sequence shown here is derived from an EMBL/GenBank/DDBJ whole genome shotgun (WGS) entry which is preliminary data.</text>
</comment>
<evidence type="ECO:0000256" key="3">
    <source>
        <dbReference type="ARBA" id="ARBA00023274"/>
    </source>
</evidence>
<dbReference type="InterPro" id="IPR034704">
    <property type="entry name" value="Ribosomal_bL28/bL31-like_sf"/>
</dbReference>
<dbReference type="EMBL" id="JQCP01000001">
    <property type="protein sequence ID" value="KRO03321.1"/>
    <property type="molecule type" value="Genomic_DNA"/>
</dbReference>
<evidence type="ECO:0000313" key="7">
    <source>
        <dbReference type="Proteomes" id="UP000051927"/>
    </source>
</evidence>
<dbReference type="InterPro" id="IPR001383">
    <property type="entry name" value="Ribosomal_bL28_bact-type"/>
</dbReference>
<evidence type="ECO:0000256" key="4">
    <source>
        <dbReference type="ARBA" id="ARBA00035174"/>
    </source>
</evidence>
<evidence type="ECO:0000256" key="2">
    <source>
        <dbReference type="ARBA" id="ARBA00022980"/>
    </source>
</evidence>
<dbReference type="InterPro" id="IPR026569">
    <property type="entry name" value="Ribosomal_bL28"/>
</dbReference>
<gene>
    <name evidence="5" type="primary">rpmB</name>
    <name evidence="6" type="ORF">IV60_GL000504</name>
</gene>
<dbReference type="PANTHER" id="PTHR39080">
    <property type="entry name" value="50S RIBOSOMAL PROTEIN L28"/>
    <property type="match status" value="1"/>
</dbReference>
<proteinExistence type="inferred from homology"/>
<evidence type="ECO:0000313" key="6">
    <source>
        <dbReference type="EMBL" id="KRO03321.1"/>
    </source>
</evidence>
<dbReference type="NCBIfam" id="TIGR00009">
    <property type="entry name" value="L28"/>
    <property type="match status" value="1"/>
</dbReference>
<organism evidence="6 7">
    <name type="scientific">Lancefieldella rimae</name>
    <dbReference type="NCBI Taxonomy" id="1383"/>
    <lineage>
        <taxon>Bacteria</taxon>
        <taxon>Bacillati</taxon>
        <taxon>Actinomycetota</taxon>
        <taxon>Coriobacteriia</taxon>
        <taxon>Coriobacteriales</taxon>
        <taxon>Atopobiaceae</taxon>
        <taxon>Lancefieldella</taxon>
    </lineage>
</organism>
<sequence>MEVVVMSKVCDFCGKHAVAGRSISHSHRTVTRTFKPNIQRVTVVVDGQRKKMNVCSRCLKSGKIARS</sequence>
<dbReference type="SUPFAM" id="SSF143800">
    <property type="entry name" value="L28p-like"/>
    <property type="match status" value="1"/>
</dbReference>
<dbReference type="InterPro" id="IPR037147">
    <property type="entry name" value="Ribosomal_bL28_sf"/>
</dbReference>
<reference evidence="6 7" key="1">
    <citation type="journal article" date="2015" name="Genome Announc.">
        <title>Expanding the biotechnology potential of lactobacilli through comparative genomics of 213 strains and associated genera.</title>
        <authorList>
            <person name="Sun Z."/>
            <person name="Harris H.M."/>
            <person name="McCann A."/>
            <person name="Guo C."/>
            <person name="Argimon S."/>
            <person name="Zhang W."/>
            <person name="Yang X."/>
            <person name="Jeffery I.B."/>
            <person name="Cooney J.C."/>
            <person name="Kagawa T.F."/>
            <person name="Liu W."/>
            <person name="Song Y."/>
            <person name="Salvetti E."/>
            <person name="Wrobel A."/>
            <person name="Rasinkangas P."/>
            <person name="Parkhill J."/>
            <person name="Rea M.C."/>
            <person name="O'Sullivan O."/>
            <person name="Ritari J."/>
            <person name="Douillard F.P."/>
            <person name="Paul Ross R."/>
            <person name="Yang R."/>
            <person name="Briner A.E."/>
            <person name="Felis G.E."/>
            <person name="de Vos W.M."/>
            <person name="Barrangou R."/>
            <person name="Klaenhammer T.R."/>
            <person name="Caufield P.W."/>
            <person name="Cui Y."/>
            <person name="Zhang H."/>
            <person name="O'Toole P.W."/>
        </authorList>
    </citation>
    <scope>NUCLEOTIDE SEQUENCE [LARGE SCALE GENOMIC DNA]</scope>
    <source>
        <strain evidence="6 7">DSM 7090</strain>
    </source>
</reference>
<dbReference type="Proteomes" id="UP000051927">
    <property type="component" value="Unassembled WGS sequence"/>
</dbReference>
<protein>
    <recommendedName>
        <fullName evidence="4 5">Large ribosomal subunit protein bL28</fullName>
    </recommendedName>
</protein>
<comment type="similarity">
    <text evidence="1 5">Belongs to the bacterial ribosomal protein bL28 family.</text>
</comment>